<dbReference type="GO" id="GO:0030686">
    <property type="term" value="C:90S preribosome"/>
    <property type="evidence" value="ECO:0007669"/>
    <property type="project" value="TreeGrafter"/>
</dbReference>
<feature type="region of interest" description="Disordered" evidence="2">
    <location>
        <begin position="652"/>
        <end position="847"/>
    </location>
</feature>
<dbReference type="PANTHER" id="PTHR13102:SF0">
    <property type="entry name" value="NUCLEOLAR PROTEIN 9"/>
    <property type="match status" value="1"/>
</dbReference>
<dbReference type="GO" id="GO:0005730">
    <property type="term" value="C:nucleolus"/>
    <property type="evidence" value="ECO:0007669"/>
    <property type="project" value="TreeGrafter"/>
</dbReference>
<feature type="region of interest" description="Disordered" evidence="2">
    <location>
        <begin position="1"/>
        <end position="49"/>
    </location>
</feature>
<dbReference type="GO" id="GO:0000472">
    <property type="term" value="P:endonucleolytic cleavage to generate mature 5'-end of SSU-rRNA from (SSU-rRNA, 5.8S rRNA, LSU-rRNA)"/>
    <property type="evidence" value="ECO:0007669"/>
    <property type="project" value="TreeGrafter"/>
</dbReference>
<feature type="compositionally biased region" description="Low complexity" evidence="2">
    <location>
        <begin position="794"/>
        <end position="804"/>
    </location>
</feature>
<dbReference type="InterPro" id="IPR040000">
    <property type="entry name" value="NOP9"/>
</dbReference>
<reference evidence="3 4" key="1">
    <citation type="journal article" date="2010" name="Science">
        <title>Genomic analysis of organismal complexity in the multicellular green alga Volvox carteri.</title>
        <authorList>
            <person name="Prochnik S.E."/>
            <person name="Umen J."/>
            <person name="Nedelcu A.M."/>
            <person name="Hallmann A."/>
            <person name="Miller S.M."/>
            <person name="Nishii I."/>
            <person name="Ferris P."/>
            <person name="Kuo A."/>
            <person name="Mitros T."/>
            <person name="Fritz-Laylin L.K."/>
            <person name="Hellsten U."/>
            <person name="Chapman J."/>
            <person name="Simakov O."/>
            <person name="Rensing S.A."/>
            <person name="Terry A."/>
            <person name="Pangilinan J."/>
            <person name="Kapitonov V."/>
            <person name="Jurka J."/>
            <person name="Salamov A."/>
            <person name="Shapiro H."/>
            <person name="Schmutz J."/>
            <person name="Grimwood J."/>
            <person name="Lindquist E."/>
            <person name="Lucas S."/>
            <person name="Grigoriev I.V."/>
            <person name="Schmitt R."/>
            <person name="Kirk D."/>
            <person name="Rokhsar D.S."/>
        </authorList>
    </citation>
    <scope>NUCLEOTIDE SEQUENCE [LARGE SCALE GENOMIC DNA]</scope>
    <source>
        <strain evidence="4">f. Nagariensis / Eve</strain>
    </source>
</reference>
<dbReference type="STRING" id="3068.D8U0M5"/>
<dbReference type="Pfam" id="PF22493">
    <property type="entry name" value="PUF_NOP9"/>
    <property type="match status" value="2"/>
</dbReference>
<dbReference type="eggNOG" id="KOG2188">
    <property type="taxonomic scope" value="Eukaryota"/>
</dbReference>
<keyword evidence="4" id="KW-1185">Reference proteome</keyword>
<feature type="compositionally biased region" description="Low complexity" evidence="2">
    <location>
        <begin position="20"/>
        <end position="44"/>
    </location>
</feature>
<dbReference type="SUPFAM" id="SSF48371">
    <property type="entry name" value="ARM repeat"/>
    <property type="match status" value="1"/>
</dbReference>
<dbReference type="InParanoid" id="D8U0M5"/>
<protein>
    <recommendedName>
        <fullName evidence="5">Pumilio domain-containing protein NOP9</fullName>
    </recommendedName>
</protein>
<dbReference type="InterPro" id="IPR016024">
    <property type="entry name" value="ARM-type_fold"/>
</dbReference>
<dbReference type="RefSeq" id="XP_002952190.1">
    <property type="nucleotide sequence ID" value="XM_002952144.1"/>
</dbReference>
<dbReference type="FunCoup" id="D8U0M5">
    <property type="interactions" value="1642"/>
</dbReference>
<dbReference type="PANTHER" id="PTHR13102">
    <property type="entry name" value="NUCLEOLAR PROTEIN 9"/>
    <property type="match status" value="1"/>
</dbReference>
<feature type="compositionally biased region" description="Basic and acidic residues" evidence="2">
    <location>
        <begin position="722"/>
        <end position="735"/>
    </location>
</feature>
<evidence type="ECO:0000256" key="1">
    <source>
        <dbReference type="ARBA" id="ARBA00022737"/>
    </source>
</evidence>
<dbReference type="InterPro" id="IPR011989">
    <property type="entry name" value="ARM-like"/>
</dbReference>
<dbReference type="SMART" id="SM00025">
    <property type="entry name" value="Pumilio"/>
    <property type="match status" value="5"/>
</dbReference>
<sequence>MAKKRRRQDAEEVAAEEPTAEVPPAANVDGAAAADNGGTNAETAEGGHYNKRQKSLVNPETASYLEEVVAHFKTLVDDEERALLVGNVLEEISGKEVKVGGDPVCSRHVETLMAAAPAQHLLKFLTSVSDVDGFFTLVSSPFGSHAVEKLLVRLEGQLNAMTQEEYDEFLRVMTLLTDSICPHLYDYVTDRFATHVVRRLLCLLTGRNVLPPPGKQQQQQQQLPGLENKRSKSDGPTGLAARLGGDGGGGGGKKSAAAAALLTAELLGGGADEPPPCRLPDLLSRFTAVVCSDDYVGPLVSELVYHPYACPFLQALLRAAASDSKALRQVVPVLLGATSFNDSSKGGPGAVLEGCRDEEVAAMLTDPTTSHLIEVMLQVFPKPLMEEFFRRFLSPRLADLAYHPSANFVVQAALAATPSKETREVCAALAGALGGMSQWPNLKGDAVLAPSLLCLDSAPVVGSNEPFTAAAVAGARSGGTAPLPRLSPVGCSILIQVLRYGQGACRSFTDSVAGLQPHDAARVGADPAGSRVLEALLEGNAPAKVKGALMGNLAAHWDAVAATASGSFLVETAYRWGDLAAKEAIVSRLALASKALESTHWGPALLRKVGAEAYSRDPEQWRRHAASASKTLDQFAKLFGGDAAAATVATSTAADNAAAPHSCQTDEPKDKKRGKKKGKKDGVGKGEAGMSTAGISGGEEHGEEEGAGGGGGRSGRGKRRREGSEGRGDGDKEEGTGGGEAPNPTTAELVGGAEGAVGDPAAEPKGGQKAKKGGKEKVRKDKRLGGGGKGGEAVGAAGDGDVVGLMQEEVMGGGDEGQQDGIALFGGKEKDPKKRKDKEKAGKKASA</sequence>
<dbReference type="GO" id="GO:0000447">
    <property type="term" value="P:endonucleolytic cleavage in ITS1 to separate SSU-rRNA from 5.8S rRNA and LSU-rRNA from tricistronic rRNA transcript (SSU-rRNA, 5.8S rRNA, LSU-rRNA)"/>
    <property type="evidence" value="ECO:0007669"/>
    <property type="project" value="TreeGrafter"/>
</dbReference>
<dbReference type="AlphaFoldDB" id="D8U0M5"/>
<dbReference type="KEGG" id="vcn:VOLCADRAFT_105407"/>
<keyword evidence="1" id="KW-0677">Repeat</keyword>
<feature type="region of interest" description="Disordered" evidence="2">
    <location>
        <begin position="211"/>
        <end position="249"/>
    </location>
</feature>
<proteinExistence type="predicted"/>
<organism evidence="4">
    <name type="scientific">Volvox carteri f. nagariensis</name>
    <dbReference type="NCBI Taxonomy" id="3068"/>
    <lineage>
        <taxon>Eukaryota</taxon>
        <taxon>Viridiplantae</taxon>
        <taxon>Chlorophyta</taxon>
        <taxon>core chlorophytes</taxon>
        <taxon>Chlorophyceae</taxon>
        <taxon>CS clade</taxon>
        <taxon>Chlamydomonadales</taxon>
        <taxon>Volvocaceae</taxon>
        <taxon>Volvox</taxon>
    </lineage>
</organism>
<dbReference type="GO" id="GO:0030688">
    <property type="term" value="C:preribosome, small subunit precursor"/>
    <property type="evidence" value="ECO:0007669"/>
    <property type="project" value="TreeGrafter"/>
</dbReference>
<dbReference type="Proteomes" id="UP000001058">
    <property type="component" value="Unassembled WGS sequence"/>
</dbReference>
<name>D8U0M5_VOLCA</name>
<accession>D8U0M5</accession>
<evidence type="ECO:0000313" key="4">
    <source>
        <dbReference type="Proteomes" id="UP000001058"/>
    </source>
</evidence>
<dbReference type="GeneID" id="9628525"/>
<dbReference type="GO" id="GO:0000056">
    <property type="term" value="P:ribosomal small subunit export from nucleus"/>
    <property type="evidence" value="ECO:0007669"/>
    <property type="project" value="TreeGrafter"/>
</dbReference>
<evidence type="ECO:0000256" key="2">
    <source>
        <dbReference type="SAM" id="MobiDB-lite"/>
    </source>
</evidence>
<feature type="compositionally biased region" description="Basic and acidic residues" evidence="2">
    <location>
        <begin position="827"/>
        <end position="847"/>
    </location>
</feature>
<evidence type="ECO:0000313" key="3">
    <source>
        <dbReference type="EMBL" id="EFJ46661.1"/>
    </source>
</evidence>
<dbReference type="EMBL" id="GL378349">
    <property type="protein sequence ID" value="EFJ46661.1"/>
    <property type="molecule type" value="Genomic_DNA"/>
</dbReference>
<dbReference type="Gene3D" id="1.25.10.10">
    <property type="entry name" value="Leucine-rich Repeat Variant"/>
    <property type="match status" value="2"/>
</dbReference>
<dbReference type="GO" id="GO:0003723">
    <property type="term" value="F:RNA binding"/>
    <property type="evidence" value="ECO:0007669"/>
    <property type="project" value="InterPro"/>
</dbReference>
<dbReference type="GO" id="GO:0000480">
    <property type="term" value="P:endonucleolytic cleavage in 5'-ETS of tricistronic rRNA transcript (SSU-rRNA, 5.8S rRNA, LSU-rRNA)"/>
    <property type="evidence" value="ECO:0007669"/>
    <property type="project" value="TreeGrafter"/>
</dbReference>
<evidence type="ECO:0008006" key="5">
    <source>
        <dbReference type="Google" id="ProtNLM"/>
    </source>
</evidence>
<gene>
    <name evidence="3" type="ORF">VOLCADRAFT_105407</name>
</gene>
<dbReference type="InterPro" id="IPR001313">
    <property type="entry name" value="Pumilio_RNA-bd_rpt"/>
</dbReference>
<dbReference type="OrthoDB" id="392571at2759"/>